<name>A0A4R4RAG1_9ACTN</name>
<sequence length="241" mass="24466">MGGHKRAPSGAAQTLWRVRRHVLKFVALAALLVPVVAVVADQGEPAASRRDGAPDDSEGQYPEAQDRKRDTSTPRWQAQMSATGTPSPQPTAGRPGAGGLPSDPSPTPAGGPTGTGSPAAGGDDEEQPGSPTQRPSGSPDDAPPDDAPPDSPPGDTPGRPDDTPSSPPSSSPDDEPQPSPSSPGTPPHEPEPEPTVEPPAPPKPSPSETPKPSPPSEPPPDEDDDDGSLVCVILLGIEICL</sequence>
<evidence type="ECO:0000256" key="2">
    <source>
        <dbReference type="SAM" id="Phobius"/>
    </source>
</evidence>
<feature type="compositionally biased region" description="Pro residues" evidence="1">
    <location>
        <begin position="177"/>
        <end position="218"/>
    </location>
</feature>
<comment type="caution">
    <text evidence="3">The sequence shown here is derived from an EMBL/GenBank/DDBJ whole genome shotgun (WGS) entry which is preliminary data.</text>
</comment>
<dbReference type="Proteomes" id="UP000295621">
    <property type="component" value="Unassembled WGS sequence"/>
</dbReference>
<dbReference type="RefSeq" id="WP_131988607.1">
    <property type="nucleotide sequence ID" value="NZ_SMKL01000113.1"/>
</dbReference>
<feature type="transmembrane region" description="Helical" evidence="2">
    <location>
        <begin position="21"/>
        <end position="40"/>
    </location>
</feature>
<keyword evidence="2" id="KW-1133">Transmembrane helix</keyword>
<keyword evidence="4" id="KW-1185">Reference proteome</keyword>
<keyword evidence="2" id="KW-0812">Transmembrane</keyword>
<dbReference type="AlphaFoldDB" id="A0A4R4RAG1"/>
<organism evidence="3 4">
    <name type="scientific">Jiangella ureilytica</name>
    <dbReference type="NCBI Taxonomy" id="2530374"/>
    <lineage>
        <taxon>Bacteria</taxon>
        <taxon>Bacillati</taxon>
        <taxon>Actinomycetota</taxon>
        <taxon>Actinomycetes</taxon>
        <taxon>Jiangellales</taxon>
        <taxon>Jiangellaceae</taxon>
        <taxon>Jiangella</taxon>
    </lineage>
</organism>
<keyword evidence="2" id="KW-0472">Membrane</keyword>
<dbReference type="PRINTS" id="PR01217">
    <property type="entry name" value="PRICHEXTENSN"/>
</dbReference>
<feature type="region of interest" description="Disordered" evidence="1">
    <location>
        <begin position="43"/>
        <end position="229"/>
    </location>
</feature>
<feature type="compositionally biased region" description="Polar residues" evidence="1">
    <location>
        <begin position="73"/>
        <end position="86"/>
    </location>
</feature>
<evidence type="ECO:0000313" key="3">
    <source>
        <dbReference type="EMBL" id="TDC45987.1"/>
    </source>
</evidence>
<proteinExistence type="predicted"/>
<evidence type="ECO:0000256" key="1">
    <source>
        <dbReference type="SAM" id="MobiDB-lite"/>
    </source>
</evidence>
<dbReference type="OrthoDB" id="5198775at2"/>
<evidence type="ECO:0000313" key="4">
    <source>
        <dbReference type="Proteomes" id="UP000295621"/>
    </source>
</evidence>
<protein>
    <submittedName>
        <fullName evidence="3">Uncharacterized protein</fullName>
    </submittedName>
</protein>
<accession>A0A4R4RAG1</accession>
<gene>
    <name evidence="3" type="ORF">E1212_27865</name>
</gene>
<dbReference type="EMBL" id="SMKL01000113">
    <property type="protein sequence ID" value="TDC45987.1"/>
    <property type="molecule type" value="Genomic_DNA"/>
</dbReference>
<reference evidence="3 4" key="1">
    <citation type="submission" date="2019-02" db="EMBL/GenBank/DDBJ databases">
        <title>Draft genome sequences of novel Actinobacteria.</title>
        <authorList>
            <person name="Sahin N."/>
            <person name="Ay H."/>
            <person name="Saygin H."/>
        </authorList>
    </citation>
    <scope>NUCLEOTIDE SEQUENCE [LARGE SCALE GENOMIC DNA]</scope>
    <source>
        <strain evidence="3 4">KC603</strain>
    </source>
</reference>